<keyword evidence="8" id="KW-0998">Cell outer membrane</keyword>
<dbReference type="InterPro" id="IPR051544">
    <property type="entry name" value="TPS_OM_transporter"/>
</dbReference>
<dbReference type="GO" id="GO:0009279">
    <property type="term" value="C:cell outer membrane"/>
    <property type="evidence" value="ECO:0007669"/>
    <property type="project" value="UniProtKB-SubCell"/>
</dbReference>
<accession>A0A2N5DZU9</accession>
<gene>
    <name evidence="12" type="ORF">CYR32_13675</name>
</gene>
<feature type="chain" id="PRO_5014697865" evidence="10">
    <location>
        <begin position="22"/>
        <end position="577"/>
    </location>
</feature>
<feature type="signal peptide" evidence="10">
    <location>
        <begin position="1"/>
        <end position="21"/>
    </location>
</feature>
<dbReference type="GO" id="GO:0098046">
    <property type="term" value="C:type V protein secretion system complex"/>
    <property type="evidence" value="ECO:0007669"/>
    <property type="project" value="TreeGrafter"/>
</dbReference>
<dbReference type="Proteomes" id="UP000234503">
    <property type="component" value="Unassembled WGS sequence"/>
</dbReference>
<comment type="similarity">
    <text evidence="2">Belongs to the TPS (TC 1.B.20) family.</text>
</comment>
<evidence type="ECO:0000313" key="12">
    <source>
        <dbReference type="EMBL" id="PLR33375.1"/>
    </source>
</evidence>
<keyword evidence="10" id="KW-0732">Signal</keyword>
<evidence type="ECO:0000256" key="6">
    <source>
        <dbReference type="ARBA" id="ARBA00022927"/>
    </source>
</evidence>
<evidence type="ECO:0000256" key="5">
    <source>
        <dbReference type="ARBA" id="ARBA00022692"/>
    </source>
</evidence>
<dbReference type="AlphaFoldDB" id="A0A2N5DZU9"/>
<dbReference type="Pfam" id="PF03865">
    <property type="entry name" value="ShlB"/>
    <property type="match status" value="1"/>
</dbReference>
<dbReference type="InterPro" id="IPR035251">
    <property type="entry name" value="ShlB_POTRA"/>
</dbReference>
<dbReference type="PIRSF" id="PIRSF029745">
    <property type="entry name" value="FhaC"/>
    <property type="match status" value="1"/>
</dbReference>
<proteinExistence type="inferred from homology"/>
<dbReference type="Pfam" id="PF17287">
    <property type="entry name" value="POTRA_3"/>
    <property type="match status" value="1"/>
</dbReference>
<dbReference type="InterPro" id="IPR027282">
    <property type="entry name" value="TPS"/>
</dbReference>
<dbReference type="InterPro" id="IPR005565">
    <property type="entry name" value="Hemolysn_activator_HlyB_C"/>
</dbReference>
<dbReference type="Pfam" id="PF08479">
    <property type="entry name" value="POTRA_2"/>
    <property type="match status" value="1"/>
</dbReference>
<keyword evidence="7" id="KW-0472">Membrane</keyword>
<dbReference type="GO" id="GO:0046819">
    <property type="term" value="P:protein secretion by the type V secretion system"/>
    <property type="evidence" value="ECO:0007669"/>
    <property type="project" value="TreeGrafter"/>
</dbReference>
<name>A0A2N5DZU9_9GAMM</name>
<feature type="domain" description="POTRA" evidence="11">
    <location>
        <begin position="79"/>
        <end position="155"/>
    </location>
</feature>
<evidence type="ECO:0000256" key="4">
    <source>
        <dbReference type="ARBA" id="ARBA00022452"/>
    </source>
</evidence>
<keyword evidence="3" id="KW-0813">Transport</keyword>
<evidence type="ECO:0000256" key="1">
    <source>
        <dbReference type="ARBA" id="ARBA00004442"/>
    </source>
</evidence>
<keyword evidence="6" id="KW-0653">Protein transport</keyword>
<evidence type="ECO:0000256" key="2">
    <source>
        <dbReference type="ARBA" id="ARBA00009055"/>
    </source>
</evidence>
<keyword evidence="4" id="KW-1134">Transmembrane beta strand</keyword>
<sequence>MMKKMLCVSAGVLLLSGNAYSAMLSTNNAKHELDQLERRQNQLTIEEEKAREKEIITQKEMGVGSSLSELGKPGAGYQFMIKEINVEGDDIYDDSPARQKIIDRYINTKMGQYEIMTLVKELSDFYIGKGYSTSLVTIQQGNLREGILNLKVLWGKVADFSVEGKKPTFRESSRLFSAMPFAEGKPLNLQDIDQGLDNLLRVSRNDKLSIVPNEKMGYSTINLQGADVQPISGGIGTNNSGSEADGWAQYYASLNVNNPLGLNDVLGFYYSFNDLKNNPDNQDSWSINYSLPLGYWTWDMMFYKSGYAKTIGGFYGGYHSEGDSSRDSLKLSRLLHRDALGKTSGYVKLETRDSANLIEGDIIDVSSKRYSSITAGVNRVGTLLGGWVYGDLNVTTGTPWFNAAWKDDADLEGFDLNYVKYNGMVNWSRDLYRNDHVGISYDMSSGFQYTPDITVSDAKFSVGDEFTVRGYKDSFMSVHSGAYLSNNLNFPVYVNKFGINQITPFIGYDLGVVKDNCPAGVDACHTQYMTGAAIGVKASGRYFNTSLTMSWPLAEPSTLRDQDVAESAIYYNIGLNF</sequence>
<evidence type="ECO:0000256" key="8">
    <source>
        <dbReference type="ARBA" id="ARBA00023237"/>
    </source>
</evidence>
<protein>
    <submittedName>
        <fullName evidence="12">ShlB/FhaC/HecB family hemolysin secretion/activation protein</fullName>
    </submittedName>
</protein>
<dbReference type="InterPro" id="IPR034746">
    <property type="entry name" value="POTRA"/>
</dbReference>
<feature type="coiled-coil region" evidence="9">
    <location>
        <begin position="26"/>
        <end position="53"/>
    </location>
</feature>
<evidence type="ECO:0000256" key="10">
    <source>
        <dbReference type="SAM" id="SignalP"/>
    </source>
</evidence>
<comment type="subcellular location">
    <subcellularLocation>
        <location evidence="1">Cell outer membrane</location>
    </subcellularLocation>
</comment>
<reference evidence="12 13" key="1">
    <citation type="submission" date="2017-12" db="EMBL/GenBank/DDBJ databases">
        <title>Characterization of six clinical isolates of Enterochimera gen. nov., a novel genus of the Yersiniaciae family and the three species Enterochimera arupensis sp. nov., Enterochimera coloradensis sp. nov, and Enterochimera californica sp. nov.</title>
        <authorList>
            <person name="Rossi A."/>
            <person name="Fisher M."/>
        </authorList>
    </citation>
    <scope>NUCLEOTIDE SEQUENCE [LARGE SCALE GENOMIC DNA]</scope>
    <source>
        <strain evidence="13">2016-Iso4</strain>
    </source>
</reference>
<dbReference type="GO" id="GO:0008320">
    <property type="term" value="F:protein transmembrane transporter activity"/>
    <property type="evidence" value="ECO:0007669"/>
    <property type="project" value="TreeGrafter"/>
</dbReference>
<evidence type="ECO:0000256" key="3">
    <source>
        <dbReference type="ARBA" id="ARBA00022448"/>
    </source>
</evidence>
<keyword evidence="13" id="KW-1185">Reference proteome</keyword>
<dbReference type="RefSeq" id="WP_101825316.1">
    <property type="nucleotide sequence ID" value="NZ_PJZH01000014.1"/>
</dbReference>
<dbReference type="PANTHER" id="PTHR34597:SF3">
    <property type="entry name" value="OUTER MEMBRANE TRANSPORTER CDIB"/>
    <property type="match status" value="1"/>
</dbReference>
<dbReference type="InterPro" id="IPR013686">
    <property type="entry name" value="Polypept-transport_assoc_ShlB"/>
</dbReference>
<evidence type="ECO:0000259" key="11">
    <source>
        <dbReference type="PROSITE" id="PS51779"/>
    </source>
</evidence>
<evidence type="ECO:0000313" key="13">
    <source>
        <dbReference type="Proteomes" id="UP000234503"/>
    </source>
</evidence>
<dbReference type="OrthoDB" id="290122at2"/>
<dbReference type="Gene3D" id="3.10.20.310">
    <property type="entry name" value="membrane protein fhac"/>
    <property type="match status" value="1"/>
</dbReference>
<dbReference type="Gene3D" id="2.40.160.50">
    <property type="entry name" value="membrane protein fhac: a member of the omp85/tpsb transporter family"/>
    <property type="match status" value="1"/>
</dbReference>
<comment type="caution">
    <text evidence="12">The sequence shown here is derived from an EMBL/GenBank/DDBJ whole genome shotgun (WGS) entry which is preliminary data.</text>
</comment>
<dbReference type="EMBL" id="PJZH01000014">
    <property type="protein sequence ID" value="PLR33375.1"/>
    <property type="molecule type" value="Genomic_DNA"/>
</dbReference>
<evidence type="ECO:0000256" key="7">
    <source>
        <dbReference type="ARBA" id="ARBA00023136"/>
    </source>
</evidence>
<keyword evidence="5" id="KW-0812">Transmembrane</keyword>
<keyword evidence="9" id="KW-0175">Coiled coil</keyword>
<organism evidence="12 13">
    <name type="scientific">Chimaeribacter coloradensis</name>
    <dbReference type="NCBI Taxonomy" id="2060068"/>
    <lineage>
        <taxon>Bacteria</taxon>
        <taxon>Pseudomonadati</taxon>
        <taxon>Pseudomonadota</taxon>
        <taxon>Gammaproteobacteria</taxon>
        <taxon>Enterobacterales</taxon>
        <taxon>Yersiniaceae</taxon>
        <taxon>Chimaeribacter</taxon>
    </lineage>
</organism>
<dbReference type="PANTHER" id="PTHR34597">
    <property type="entry name" value="SLR1661 PROTEIN"/>
    <property type="match status" value="1"/>
</dbReference>
<dbReference type="PROSITE" id="PS51779">
    <property type="entry name" value="POTRA"/>
    <property type="match status" value="1"/>
</dbReference>
<evidence type="ECO:0000256" key="9">
    <source>
        <dbReference type="SAM" id="Coils"/>
    </source>
</evidence>